<feature type="transmembrane region" description="Helical" evidence="1">
    <location>
        <begin position="165"/>
        <end position="185"/>
    </location>
</feature>
<feature type="transmembrane region" description="Helical" evidence="1">
    <location>
        <begin position="191"/>
        <end position="208"/>
    </location>
</feature>
<organism evidence="2 3">
    <name type="scientific">Pelagibius litoralis</name>
    <dbReference type="NCBI Taxonomy" id="374515"/>
    <lineage>
        <taxon>Bacteria</taxon>
        <taxon>Pseudomonadati</taxon>
        <taxon>Pseudomonadota</taxon>
        <taxon>Alphaproteobacteria</taxon>
        <taxon>Rhodospirillales</taxon>
        <taxon>Rhodovibrionaceae</taxon>
        <taxon>Pelagibius</taxon>
    </lineage>
</organism>
<evidence type="ECO:0000313" key="3">
    <source>
        <dbReference type="Proteomes" id="UP000761264"/>
    </source>
</evidence>
<keyword evidence="1" id="KW-1133">Transmembrane helix</keyword>
<keyword evidence="1" id="KW-0812">Transmembrane</keyword>
<keyword evidence="1" id="KW-0472">Membrane</keyword>
<protein>
    <submittedName>
        <fullName evidence="2">Uncharacterized protein</fullName>
    </submittedName>
</protein>
<name>A0A967F2Y7_9PROT</name>
<proteinExistence type="predicted"/>
<feature type="transmembrane region" description="Helical" evidence="1">
    <location>
        <begin position="20"/>
        <end position="40"/>
    </location>
</feature>
<evidence type="ECO:0000313" key="2">
    <source>
        <dbReference type="EMBL" id="NIA71931.1"/>
    </source>
</evidence>
<keyword evidence="3" id="KW-1185">Reference proteome</keyword>
<dbReference type="Proteomes" id="UP000761264">
    <property type="component" value="Unassembled WGS sequence"/>
</dbReference>
<dbReference type="Pfam" id="PF19540">
    <property type="entry name" value="DUF6064"/>
    <property type="match status" value="1"/>
</dbReference>
<reference evidence="2" key="1">
    <citation type="submission" date="2020-03" db="EMBL/GenBank/DDBJ databases">
        <title>Genome of Pelagibius litoralis DSM 21314T.</title>
        <authorList>
            <person name="Wang G."/>
        </authorList>
    </citation>
    <scope>NUCLEOTIDE SEQUENCE</scope>
    <source>
        <strain evidence="2">DSM 21314</strain>
    </source>
</reference>
<accession>A0A967F2Y7</accession>
<feature type="transmembrane region" description="Helical" evidence="1">
    <location>
        <begin position="108"/>
        <end position="130"/>
    </location>
</feature>
<feature type="transmembrane region" description="Helical" evidence="1">
    <location>
        <begin position="76"/>
        <end position="96"/>
    </location>
</feature>
<dbReference type="AlphaFoldDB" id="A0A967F2Y7"/>
<feature type="transmembrane region" description="Helical" evidence="1">
    <location>
        <begin position="136"/>
        <end position="158"/>
    </location>
</feature>
<evidence type="ECO:0000256" key="1">
    <source>
        <dbReference type="SAM" id="Phobius"/>
    </source>
</evidence>
<dbReference type="InterPro" id="IPR045708">
    <property type="entry name" value="DUF6064"/>
</dbReference>
<sequence>MLSFDAEVLSALFARMNAALWPAQLAFGAAALAALVFAALRQAFAARAIGVILVTAWLCCGLIFHLTYFAGLSFTAPVYGGLFLAQAALLAWSLLVRGKPVFALNRGLPAWVGLLVVGYALVAVPVIALSGAGGLAAARTFGLAPGPTAVFTLGLLLLIQRHCPLHLLVLPVLWCLIAGATAWSLWIPEDLALPFIALAVLAVALWHNRTQAASH</sequence>
<dbReference type="RefSeq" id="WP_167230355.1">
    <property type="nucleotide sequence ID" value="NZ_JAAQPH010000028.1"/>
</dbReference>
<comment type="caution">
    <text evidence="2">The sequence shown here is derived from an EMBL/GenBank/DDBJ whole genome shotgun (WGS) entry which is preliminary data.</text>
</comment>
<feature type="transmembrane region" description="Helical" evidence="1">
    <location>
        <begin position="47"/>
        <end position="70"/>
    </location>
</feature>
<dbReference type="EMBL" id="JAAQPH010000028">
    <property type="protein sequence ID" value="NIA71931.1"/>
    <property type="molecule type" value="Genomic_DNA"/>
</dbReference>
<gene>
    <name evidence="2" type="ORF">HBA54_25355</name>
</gene>